<keyword evidence="1" id="KW-0489">Methyltransferase</keyword>
<evidence type="ECO:0008006" key="10">
    <source>
        <dbReference type="Google" id="ProtNLM"/>
    </source>
</evidence>
<evidence type="ECO:0000259" key="7">
    <source>
        <dbReference type="Pfam" id="PF08100"/>
    </source>
</evidence>
<dbReference type="AlphaFoldDB" id="A0A8H6SQ50"/>
<protein>
    <recommendedName>
        <fullName evidence="10">O-methyltransferase domain-containing protein</fullName>
    </recommendedName>
</protein>
<dbReference type="PANTHER" id="PTHR43712">
    <property type="entry name" value="PUTATIVE (AFU_ORTHOLOGUE AFUA_4G14580)-RELATED"/>
    <property type="match status" value="1"/>
</dbReference>
<dbReference type="Pfam" id="PF08100">
    <property type="entry name" value="Dimerisation"/>
    <property type="match status" value="1"/>
</dbReference>
<dbReference type="Gene3D" id="1.10.10.10">
    <property type="entry name" value="Winged helix-like DNA-binding domain superfamily/Winged helix DNA-binding domain"/>
    <property type="match status" value="1"/>
</dbReference>
<feature type="domain" description="Programmed cell death protein 2 C-terminal" evidence="6">
    <location>
        <begin position="591"/>
        <end position="746"/>
    </location>
</feature>
<sequence length="748" mass="81379">MATDGLTTMRALAKIINESLDTVEAAYSKAGVKVPSLDAPFDPANPAEKVREEPAVATAFLNIMAATSQLGATVRAPAASVLDASQSFHIAACLRTASEINVVEILRDAGPQGLNVKDIAAPSKADPALLARILRLLATHNIFREVSPNVFANNRISSAIDKGKSPAALFANRQERLLGTNGLAALVEFFSEDIFKASAWLADTVLEPKEGQLPYNKAFGTDVPLYYYMQRPENLYRLQRFGLGMQGTAATEAPDAIFTGFEWDSLPSGAVLVDVGGGNGFSSMTIAQKHPKIKVVVQDLDQAIEGAKSLWKESFPTHVEKNLVEFQAHDFFKPQPVKDADVFFLRYIAHNWNDGLFVKILQNLRDVAKPSTKLIIVEKILSFATIAPATDIPGAAKPSAPAPLLPNWGVGTAEFYLYDVAVHNMLGGGERTLDGIRAWRSLRYNDEYAAKIQAKKEKAPITTKSRPNPFTPGASALDATPFGLGAQIFGNDAPLELAEPELDEESESDSDSDSEPLVVLAKSTSENSPWRSAPRFDPVYLSRDFEPDQPSTQSKLPAGVQMVDSLDDSGSTGDNDFTDMAEAYENTLHIDQVFDRFTKRVGLNSAQCLRYELEGTPLPYASDNVFETLFPPPASPSASERRVYSPTTLAACPICGAERVFECQLMPNLINLLRADTNNQPEPTVTMSDEERRKFVAQELKGGAGSSRGMNWGTCLVFSCSGDCCVDAEGQEARDVWREELVLVQWGV</sequence>
<dbReference type="Proteomes" id="UP000613580">
    <property type="component" value="Unassembled WGS sequence"/>
</dbReference>
<dbReference type="EMBL" id="JACAZE010000012">
    <property type="protein sequence ID" value="KAF7302711.1"/>
    <property type="molecule type" value="Genomic_DNA"/>
</dbReference>
<keyword evidence="3" id="KW-0949">S-adenosyl-L-methionine</keyword>
<dbReference type="PANTHER" id="PTHR43712:SF2">
    <property type="entry name" value="O-METHYLTRANSFERASE CICE"/>
    <property type="match status" value="1"/>
</dbReference>
<dbReference type="GO" id="GO:0032259">
    <property type="term" value="P:methylation"/>
    <property type="evidence" value="ECO:0007669"/>
    <property type="project" value="UniProtKB-KW"/>
</dbReference>
<feature type="domain" description="O-methyltransferase C-terminal" evidence="5">
    <location>
        <begin position="201"/>
        <end position="383"/>
    </location>
</feature>
<dbReference type="InterPro" id="IPR001077">
    <property type="entry name" value="COMT_C"/>
</dbReference>
<dbReference type="GO" id="GO:0046983">
    <property type="term" value="F:protein dimerization activity"/>
    <property type="evidence" value="ECO:0007669"/>
    <property type="project" value="InterPro"/>
</dbReference>
<dbReference type="InterPro" id="IPR036388">
    <property type="entry name" value="WH-like_DNA-bd_sf"/>
</dbReference>
<organism evidence="8 9">
    <name type="scientific">Mycena chlorophos</name>
    <name type="common">Agaric fungus</name>
    <name type="synonym">Agaricus chlorophos</name>
    <dbReference type="NCBI Taxonomy" id="658473"/>
    <lineage>
        <taxon>Eukaryota</taxon>
        <taxon>Fungi</taxon>
        <taxon>Dikarya</taxon>
        <taxon>Basidiomycota</taxon>
        <taxon>Agaricomycotina</taxon>
        <taxon>Agaricomycetes</taxon>
        <taxon>Agaricomycetidae</taxon>
        <taxon>Agaricales</taxon>
        <taxon>Marasmiineae</taxon>
        <taxon>Mycenaceae</taxon>
        <taxon>Mycena</taxon>
    </lineage>
</organism>
<evidence type="ECO:0000256" key="3">
    <source>
        <dbReference type="ARBA" id="ARBA00022691"/>
    </source>
</evidence>
<evidence type="ECO:0000313" key="8">
    <source>
        <dbReference type="EMBL" id="KAF7302711.1"/>
    </source>
</evidence>
<dbReference type="CDD" id="cd02440">
    <property type="entry name" value="AdoMet_MTases"/>
    <property type="match status" value="1"/>
</dbReference>
<dbReference type="Pfam" id="PF04194">
    <property type="entry name" value="PDCD2_C"/>
    <property type="match status" value="1"/>
</dbReference>
<accession>A0A8H6SQ50</accession>
<feature type="domain" description="O-methyltransferase dimerisation" evidence="7">
    <location>
        <begin position="84"/>
        <end position="158"/>
    </location>
</feature>
<feature type="region of interest" description="Disordered" evidence="4">
    <location>
        <begin position="455"/>
        <end position="477"/>
    </location>
</feature>
<evidence type="ECO:0000256" key="2">
    <source>
        <dbReference type="ARBA" id="ARBA00022679"/>
    </source>
</evidence>
<evidence type="ECO:0000259" key="5">
    <source>
        <dbReference type="Pfam" id="PF00891"/>
    </source>
</evidence>
<dbReference type="InterPro" id="IPR012967">
    <property type="entry name" value="COMT_dimerisation"/>
</dbReference>
<feature type="compositionally biased region" description="Acidic residues" evidence="4">
    <location>
        <begin position="500"/>
        <end position="514"/>
    </location>
</feature>
<evidence type="ECO:0000256" key="4">
    <source>
        <dbReference type="SAM" id="MobiDB-lite"/>
    </source>
</evidence>
<evidence type="ECO:0000259" key="6">
    <source>
        <dbReference type="Pfam" id="PF04194"/>
    </source>
</evidence>
<comment type="caution">
    <text evidence="8">The sequence shown here is derived from an EMBL/GenBank/DDBJ whole genome shotgun (WGS) entry which is preliminary data.</text>
</comment>
<gene>
    <name evidence="8" type="ORF">HMN09_00906000</name>
</gene>
<feature type="region of interest" description="Disordered" evidence="4">
    <location>
        <begin position="500"/>
        <end position="533"/>
    </location>
</feature>
<dbReference type="InterPro" id="IPR029063">
    <property type="entry name" value="SAM-dependent_MTases_sf"/>
</dbReference>
<dbReference type="Pfam" id="PF00891">
    <property type="entry name" value="Methyltransf_2"/>
    <property type="match status" value="1"/>
</dbReference>
<reference evidence="8" key="1">
    <citation type="submission" date="2020-05" db="EMBL/GenBank/DDBJ databases">
        <title>Mycena genomes resolve the evolution of fungal bioluminescence.</title>
        <authorList>
            <person name="Tsai I.J."/>
        </authorList>
    </citation>
    <scope>NUCLEOTIDE SEQUENCE</scope>
    <source>
        <strain evidence="8">110903Hualien_Pintung</strain>
    </source>
</reference>
<dbReference type="Gene3D" id="3.40.50.150">
    <property type="entry name" value="Vaccinia Virus protein VP39"/>
    <property type="match status" value="1"/>
</dbReference>
<evidence type="ECO:0000313" key="9">
    <source>
        <dbReference type="Proteomes" id="UP000613580"/>
    </source>
</evidence>
<proteinExistence type="predicted"/>
<dbReference type="SUPFAM" id="SSF53335">
    <property type="entry name" value="S-adenosyl-L-methionine-dependent methyltransferases"/>
    <property type="match status" value="1"/>
</dbReference>
<name>A0A8H6SQ50_MYCCL</name>
<dbReference type="SUPFAM" id="SSF46785">
    <property type="entry name" value="Winged helix' DNA-binding domain"/>
    <property type="match status" value="1"/>
</dbReference>
<dbReference type="InterPro" id="IPR007320">
    <property type="entry name" value="PDCD2_C"/>
</dbReference>
<dbReference type="InterPro" id="IPR036390">
    <property type="entry name" value="WH_DNA-bd_sf"/>
</dbReference>
<keyword evidence="2" id="KW-0808">Transferase</keyword>
<evidence type="ECO:0000256" key="1">
    <source>
        <dbReference type="ARBA" id="ARBA00022603"/>
    </source>
</evidence>
<dbReference type="InterPro" id="IPR016461">
    <property type="entry name" value="COMT-like"/>
</dbReference>
<dbReference type="PROSITE" id="PS51683">
    <property type="entry name" value="SAM_OMT_II"/>
    <property type="match status" value="1"/>
</dbReference>
<dbReference type="GO" id="GO:0008171">
    <property type="term" value="F:O-methyltransferase activity"/>
    <property type="evidence" value="ECO:0007669"/>
    <property type="project" value="InterPro"/>
</dbReference>
<dbReference type="OrthoDB" id="2410195at2759"/>
<dbReference type="GO" id="GO:0005737">
    <property type="term" value="C:cytoplasm"/>
    <property type="evidence" value="ECO:0007669"/>
    <property type="project" value="InterPro"/>
</dbReference>
<keyword evidence="9" id="KW-1185">Reference proteome</keyword>